<dbReference type="AlphaFoldDB" id="A0A926Y0E5"/>
<organism evidence="2 3">
    <name type="scientific">Spirosoma profusum</name>
    <dbReference type="NCBI Taxonomy" id="2771354"/>
    <lineage>
        <taxon>Bacteria</taxon>
        <taxon>Pseudomonadati</taxon>
        <taxon>Bacteroidota</taxon>
        <taxon>Cytophagia</taxon>
        <taxon>Cytophagales</taxon>
        <taxon>Cytophagaceae</taxon>
        <taxon>Spirosoma</taxon>
    </lineage>
</organism>
<dbReference type="EMBL" id="JACWZY010000028">
    <property type="protein sequence ID" value="MBD2704167.1"/>
    <property type="molecule type" value="Genomic_DNA"/>
</dbReference>
<evidence type="ECO:0000256" key="1">
    <source>
        <dbReference type="SAM" id="MobiDB-lite"/>
    </source>
</evidence>
<dbReference type="CDD" id="cd06529">
    <property type="entry name" value="S24_LexA-like"/>
    <property type="match status" value="1"/>
</dbReference>
<proteinExistence type="predicted"/>
<dbReference type="InterPro" id="IPR039418">
    <property type="entry name" value="LexA-like"/>
</dbReference>
<accession>A0A926Y0E5</accession>
<name>A0A926Y0E5_9BACT</name>
<sequence length="246" mass="27398">MNTVQNYVGRGNYANTPPQPAKNGLSLTPAAQSEPAINPRIFQAQARLLELCDKFTARGNYDPLQAVGDLLHHWLATPAETLTEEGDKDQLHAVLLLIDTLNEVYPIDGLPTFSEDGERQEPFRLFDRYALRLAPDYLNRLDLTEEEEQRTGLVLAPNDSMAPQILAGAELVIVAYDPSEYAQASGVVIASPDCTPRRYLIGRIAHNDGNSILLLADNPECQEETLLLSDLRYLAQVRYLLNREVI</sequence>
<protein>
    <submittedName>
        <fullName evidence="2">S24 family peptidase</fullName>
    </submittedName>
</protein>
<evidence type="ECO:0000313" key="2">
    <source>
        <dbReference type="EMBL" id="MBD2704167.1"/>
    </source>
</evidence>
<evidence type="ECO:0000313" key="3">
    <source>
        <dbReference type="Proteomes" id="UP000598820"/>
    </source>
</evidence>
<dbReference type="RefSeq" id="WP_190890513.1">
    <property type="nucleotide sequence ID" value="NZ_JACWZY010000028.1"/>
</dbReference>
<dbReference type="Proteomes" id="UP000598820">
    <property type="component" value="Unassembled WGS sequence"/>
</dbReference>
<gene>
    <name evidence="2" type="ORF">IC229_26220</name>
</gene>
<reference evidence="2" key="1">
    <citation type="submission" date="2020-09" db="EMBL/GenBank/DDBJ databases">
        <authorList>
            <person name="Kim M.K."/>
        </authorList>
    </citation>
    <scope>NUCLEOTIDE SEQUENCE</scope>
    <source>
        <strain evidence="2">BT702</strain>
    </source>
</reference>
<keyword evidence="3" id="KW-1185">Reference proteome</keyword>
<feature type="region of interest" description="Disordered" evidence="1">
    <location>
        <begin position="1"/>
        <end position="27"/>
    </location>
</feature>
<comment type="caution">
    <text evidence="2">The sequence shown here is derived from an EMBL/GenBank/DDBJ whole genome shotgun (WGS) entry which is preliminary data.</text>
</comment>